<evidence type="ECO:0000256" key="6">
    <source>
        <dbReference type="ARBA" id="ARBA00023136"/>
    </source>
</evidence>
<gene>
    <name evidence="9" type="ORF">C484_21513</name>
</gene>
<evidence type="ECO:0000256" key="2">
    <source>
        <dbReference type="ARBA" id="ARBA00022448"/>
    </source>
</evidence>
<organism evidence="9 10">
    <name type="scientific">Natrialba taiwanensis DSM 12281</name>
    <dbReference type="NCBI Taxonomy" id="1230458"/>
    <lineage>
        <taxon>Archaea</taxon>
        <taxon>Methanobacteriati</taxon>
        <taxon>Methanobacteriota</taxon>
        <taxon>Stenosarchaea group</taxon>
        <taxon>Halobacteria</taxon>
        <taxon>Halobacteriales</taxon>
        <taxon>Natrialbaceae</taxon>
        <taxon>Natrialba</taxon>
    </lineage>
</organism>
<evidence type="ECO:0000256" key="4">
    <source>
        <dbReference type="ARBA" id="ARBA00022692"/>
    </source>
</evidence>
<feature type="transmembrane region" description="Helical" evidence="7">
    <location>
        <begin position="58"/>
        <end position="75"/>
    </location>
</feature>
<feature type="transmembrane region" description="Helical" evidence="7">
    <location>
        <begin position="232"/>
        <end position="253"/>
    </location>
</feature>
<feature type="domain" description="YidE/YbjL duplication" evidence="8">
    <location>
        <begin position="15"/>
        <end position="171"/>
    </location>
</feature>
<keyword evidence="4 7" id="KW-0812">Transmembrane</keyword>
<feature type="transmembrane region" description="Helical" evidence="7">
    <location>
        <begin position="298"/>
        <end position="320"/>
    </location>
</feature>
<feature type="transmembrane region" description="Helical" evidence="7">
    <location>
        <begin position="87"/>
        <end position="112"/>
    </location>
</feature>
<dbReference type="RefSeq" id="WP_006827856.1">
    <property type="nucleotide sequence ID" value="NZ_AOIL01000070.1"/>
</dbReference>
<dbReference type="PATRIC" id="fig|1230458.4.peg.4338"/>
<dbReference type="NCBIfam" id="TIGR01625">
    <property type="entry name" value="YidE_YbjL_dupl"/>
    <property type="match status" value="1"/>
</dbReference>
<dbReference type="Pfam" id="PF06826">
    <property type="entry name" value="Asp-Al_Ex"/>
    <property type="match status" value="2"/>
</dbReference>
<feature type="transmembrane region" description="Helical" evidence="7">
    <location>
        <begin position="33"/>
        <end position="52"/>
    </location>
</feature>
<keyword evidence="5 7" id="KW-1133">Transmembrane helix</keyword>
<dbReference type="InterPro" id="IPR006512">
    <property type="entry name" value="YidE_YbjL"/>
</dbReference>
<keyword evidence="6 7" id="KW-0472">Membrane</keyword>
<keyword evidence="2" id="KW-0813">Transport</keyword>
<evidence type="ECO:0000256" key="3">
    <source>
        <dbReference type="ARBA" id="ARBA00022475"/>
    </source>
</evidence>
<feature type="transmembrane region" description="Helical" evidence="7">
    <location>
        <begin position="147"/>
        <end position="167"/>
    </location>
</feature>
<accession>L9ZHX7</accession>
<dbReference type="Proteomes" id="UP000011648">
    <property type="component" value="Unassembled WGS sequence"/>
</dbReference>
<feature type="transmembrane region" description="Helical" evidence="7">
    <location>
        <begin position="274"/>
        <end position="292"/>
    </location>
</feature>
<proteinExistence type="predicted"/>
<feature type="domain" description="YidE/YbjL duplication" evidence="8">
    <location>
        <begin position="212"/>
        <end position="381"/>
    </location>
</feature>
<dbReference type="AlphaFoldDB" id="L9ZHX7"/>
<evidence type="ECO:0000256" key="5">
    <source>
        <dbReference type="ARBA" id="ARBA00022989"/>
    </source>
</evidence>
<dbReference type="PANTHER" id="PTHR30445">
    <property type="entry name" value="K(+)_H(+) ANTIPORTER SUBUNIT KHTT"/>
    <property type="match status" value="1"/>
</dbReference>
<sequence length="389" mass="39481">MSVVSDVLGNGIFVVFLALVVGMAVGRVTVRGVSFGVAGPLFAGLVLGHLGLTVPPSYSGLALALFVACVGLIAAEDISGVIRTYGPYFVVLAAVMTASGFAVTAISATVLFPETNTPLLMGAFTGALTSSPGLASALDGLSGSAQASYQIGHSIGYVVGAVLIVLFQQLYPRFAGLEMDTERRQYEADVGETESNTDGSSIERVPFSLVGFGLVLALGVVLGSIPLPLGPLGAPTLGTTGGVIIAALVLGYVGELGPITLRMDRTILSELRSLTLGLFLATVGIEAGSGLVQTVAEYGVQIVLASALTSLAAILVGLAVTRRLWGQDWITAAGGICGGHTDTKGLAAAIDATDADEVGAAYGNTYPFALLFMVLYAKVLVLLVPATVG</sequence>
<evidence type="ECO:0000313" key="9">
    <source>
        <dbReference type="EMBL" id="ELY84768.1"/>
    </source>
</evidence>
<feature type="transmembrane region" description="Helical" evidence="7">
    <location>
        <begin position="368"/>
        <end position="388"/>
    </location>
</feature>
<dbReference type="InterPro" id="IPR050144">
    <property type="entry name" value="AAE_transporter"/>
</dbReference>
<dbReference type="EMBL" id="AOIL01000070">
    <property type="protein sequence ID" value="ELY84768.1"/>
    <property type="molecule type" value="Genomic_DNA"/>
</dbReference>
<evidence type="ECO:0000256" key="1">
    <source>
        <dbReference type="ARBA" id="ARBA00004651"/>
    </source>
</evidence>
<keyword evidence="10" id="KW-1185">Reference proteome</keyword>
<dbReference type="OrthoDB" id="200600at2157"/>
<feature type="transmembrane region" description="Helical" evidence="7">
    <location>
        <begin position="205"/>
        <end position="226"/>
    </location>
</feature>
<reference evidence="9 10" key="1">
    <citation type="journal article" date="2014" name="PLoS Genet.">
        <title>Phylogenetically driven sequencing of extremely halophilic archaea reveals strategies for static and dynamic osmo-response.</title>
        <authorList>
            <person name="Becker E.A."/>
            <person name="Seitzer P.M."/>
            <person name="Tritt A."/>
            <person name="Larsen D."/>
            <person name="Krusor M."/>
            <person name="Yao A.I."/>
            <person name="Wu D."/>
            <person name="Madern D."/>
            <person name="Eisen J.A."/>
            <person name="Darling A.E."/>
            <person name="Facciotti M.T."/>
        </authorList>
    </citation>
    <scope>NUCLEOTIDE SEQUENCE [LARGE SCALE GENOMIC DNA]</scope>
    <source>
        <strain evidence="9 10">DSM 12281</strain>
    </source>
</reference>
<evidence type="ECO:0000313" key="10">
    <source>
        <dbReference type="Proteomes" id="UP000011648"/>
    </source>
</evidence>
<keyword evidence="3" id="KW-1003">Cell membrane</keyword>
<comment type="caution">
    <text evidence="9">The sequence shown here is derived from an EMBL/GenBank/DDBJ whole genome shotgun (WGS) entry which is preliminary data.</text>
</comment>
<comment type="subcellular location">
    <subcellularLocation>
        <location evidence="1">Cell membrane</location>
        <topology evidence="1">Multi-pass membrane protein</topology>
    </subcellularLocation>
</comment>
<name>L9ZHX7_9EURY</name>
<protein>
    <recommendedName>
        <fullName evidence="8">YidE/YbjL duplication domain-containing protein</fullName>
    </recommendedName>
</protein>
<feature type="transmembrane region" description="Helical" evidence="7">
    <location>
        <begin position="7"/>
        <end position="26"/>
    </location>
</feature>
<evidence type="ECO:0000256" key="7">
    <source>
        <dbReference type="SAM" id="Phobius"/>
    </source>
</evidence>
<dbReference type="PANTHER" id="PTHR30445:SF3">
    <property type="entry name" value="TRANSPORT PROTEIN YIDE-RELATED"/>
    <property type="match status" value="1"/>
</dbReference>
<evidence type="ECO:0000259" key="8">
    <source>
        <dbReference type="Pfam" id="PF06826"/>
    </source>
</evidence>
<dbReference type="GO" id="GO:0005886">
    <property type="term" value="C:plasma membrane"/>
    <property type="evidence" value="ECO:0007669"/>
    <property type="project" value="UniProtKB-SubCell"/>
</dbReference>